<proteinExistence type="inferred from homology"/>
<dbReference type="STRING" id="945553.A0A0D2QAE1"/>
<protein>
    <recommendedName>
        <fullName evidence="4">cytochrome-b5 reductase</fullName>
        <ecNumber evidence="4">1.6.2.2</ecNumber>
    </recommendedName>
</protein>
<dbReference type="SUPFAM" id="SSF52343">
    <property type="entry name" value="Ferredoxin reductase-like, C-terminal NADP-linked domain"/>
    <property type="match status" value="1"/>
</dbReference>
<dbReference type="CDD" id="cd06183">
    <property type="entry name" value="cyt_b5_reduct_like"/>
    <property type="match status" value="1"/>
</dbReference>
<dbReference type="InterPro" id="IPR008333">
    <property type="entry name" value="Cbr1-like_FAD-bd_dom"/>
</dbReference>
<dbReference type="PRINTS" id="PR00406">
    <property type="entry name" value="CYTB5RDTASE"/>
</dbReference>
<dbReference type="FunFam" id="3.40.50.80:FF:000009">
    <property type="entry name" value="NADH-cytochrome b5 reductase"/>
    <property type="match status" value="1"/>
</dbReference>
<keyword evidence="6" id="KW-0812">Transmembrane</keyword>
<evidence type="ECO:0000256" key="5">
    <source>
        <dbReference type="ARBA" id="ARBA00022630"/>
    </source>
</evidence>
<keyword evidence="12" id="KW-0496">Mitochondrion</keyword>
<feature type="binding site" evidence="15">
    <location>
        <position position="127"/>
    </location>
    <ligand>
        <name>FAD</name>
        <dbReference type="ChEBI" id="CHEBI:57692"/>
    </ligand>
</feature>
<feature type="binding site" evidence="15">
    <location>
        <position position="126"/>
    </location>
    <ligand>
        <name>FAD</name>
        <dbReference type="ChEBI" id="CHEBI:57692"/>
    </ligand>
</feature>
<dbReference type="Gene3D" id="3.40.50.80">
    <property type="entry name" value="Nucleotide-binding domain of ferredoxin-NADP reductase (FNR) module"/>
    <property type="match status" value="1"/>
</dbReference>
<feature type="binding site" evidence="15">
    <location>
        <position position="143"/>
    </location>
    <ligand>
        <name>FAD</name>
        <dbReference type="ChEBI" id="CHEBI:57692"/>
    </ligand>
</feature>
<evidence type="ECO:0000256" key="6">
    <source>
        <dbReference type="ARBA" id="ARBA00022692"/>
    </source>
</evidence>
<keyword evidence="10" id="KW-0560">Oxidoreductase</keyword>
<keyword evidence="9" id="KW-1133">Transmembrane helix</keyword>
<keyword evidence="8 15" id="KW-0274">FAD</keyword>
<dbReference type="FunFam" id="2.40.30.10:FF:000069">
    <property type="entry name" value="NADH-cytochrome b5 reductase"/>
    <property type="match status" value="1"/>
</dbReference>
<evidence type="ECO:0000256" key="9">
    <source>
        <dbReference type="ARBA" id="ARBA00022989"/>
    </source>
</evidence>
<evidence type="ECO:0000256" key="15">
    <source>
        <dbReference type="PIRSR" id="PIRSR601834-1"/>
    </source>
</evidence>
<dbReference type="OrthoDB" id="432685at2759"/>
<dbReference type="PRINTS" id="PR00371">
    <property type="entry name" value="FPNCR"/>
</dbReference>
<dbReference type="Pfam" id="PF00970">
    <property type="entry name" value="FAD_binding_6"/>
    <property type="match status" value="1"/>
</dbReference>
<evidence type="ECO:0000256" key="10">
    <source>
        <dbReference type="ARBA" id="ARBA00023002"/>
    </source>
</evidence>
<sequence length="323" mass="35099">MLRSSLRASVKAVASVRSYTTAPTASKSKLPFIFLGVGVASAAGYVYLDRAAPAPIKPKQEKSPLDPQNFVDFKLKKIIPYNHNSASFVFELPNDEVSLIPVASCLVVKASDPEALKDGKGKPVIRPYTPVSAPDAPGELTLLVKRYDNGNMSKHIHALKEGDTLSFKGPISKFPYQANEFDEVALIGGGSGITPLYQILTHALSDKNNTTKFKLIYSNVTEKDILLREEFDALKAKYPKTFDAVYLIDKPTEGWKGSVGYITADVIKKNVGSADLKEKVKIFVCGPPPQVASIAGKKAGMKQGEIGGILKELGYTEEQVFKF</sequence>
<dbReference type="AlphaFoldDB" id="A0A0D2QAE1"/>
<dbReference type="InterPro" id="IPR001433">
    <property type="entry name" value="OxRdtase_FAD/NAD-bd"/>
</dbReference>
<accession>A0A0D2QAE1</accession>
<comment type="cofactor">
    <cofactor evidence="1 15">
        <name>FAD</name>
        <dbReference type="ChEBI" id="CHEBI:57692"/>
    </cofactor>
</comment>
<keyword evidence="19" id="KW-1185">Reference proteome</keyword>
<dbReference type="InterPro" id="IPR001834">
    <property type="entry name" value="CBR-like"/>
</dbReference>
<gene>
    <name evidence="18" type="ORF">HYPSUDRAFT_34030</name>
</gene>
<evidence type="ECO:0000256" key="14">
    <source>
        <dbReference type="ARBA" id="ARBA00047682"/>
    </source>
</evidence>
<evidence type="ECO:0000256" key="2">
    <source>
        <dbReference type="ARBA" id="ARBA00004572"/>
    </source>
</evidence>
<evidence type="ECO:0000256" key="4">
    <source>
        <dbReference type="ARBA" id="ARBA00012011"/>
    </source>
</evidence>
<evidence type="ECO:0000256" key="13">
    <source>
        <dbReference type="ARBA" id="ARBA00023136"/>
    </source>
</evidence>
<evidence type="ECO:0000256" key="11">
    <source>
        <dbReference type="ARBA" id="ARBA00023027"/>
    </source>
</evidence>
<dbReference type="Pfam" id="PF00175">
    <property type="entry name" value="NAD_binding_1"/>
    <property type="match status" value="1"/>
</dbReference>
<reference evidence="19" key="1">
    <citation type="submission" date="2014-04" db="EMBL/GenBank/DDBJ databases">
        <title>Evolutionary Origins and Diversification of the Mycorrhizal Mutualists.</title>
        <authorList>
            <consortium name="DOE Joint Genome Institute"/>
            <consortium name="Mycorrhizal Genomics Consortium"/>
            <person name="Kohler A."/>
            <person name="Kuo A."/>
            <person name="Nagy L.G."/>
            <person name="Floudas D."/>
            <person name="Copeland A."/>
            <person name="Barry K.W."/>
            <person name="Cichocki N."/>
            <person name="Veneault-Fourrey C."/>
            <person name="LaButti K."/>
            <person name="Lindquist E.A."/>
            <person name="Lipzen A."/>
            <person name="Lundell T."/>
            <person name="Morin E."/>
            <person name="Murat C."/>
            <person name="Riley R."/>
            <person name="Ohm R."/>
            <person name="Sun H."/>
            <person name="Tunlid A."/>
            <person name="Henrissat B."/>
            <person name="Grigoriev I.V."/>
            <person name="Hibbett D.S."/>
            <person name="Martin F."/>
        </authorList>
    </citation>
    <scope>NUCLEOTIDE SEQUENCE [LARGE SCALE GENOMIC DNA]</scope>
    <source>
        <strain evidence="19">FD-334 SS-4</strain>
    </source>
</reference>
<organism evidence="18 19">
    <name type="scientific">Hypholoma sublateritium (strain FD-334 SS-4)</name>
    <dbReference type="NCBI Taxonomy" id="945553"/>
    <lineage>
        <taxon>Eukaryota</taxon>
        <taxon>Fungi</taxon>
        <taxon>Dikarya</taxon>
        <taxon>Basidiomycota</taxon>
        <taxon>Agaricomycotina</taxon>
        <taxon>Agaricomycetes</taxon>
        <taxon>Agaricomycetidae</taxon>
        <taxon>Agaricales</taxon>
        <taxon>Agaricineae</taxon>
        <taxon>Strophariaceae</taxon>
        <taxon>Hypholoma</taxon>
    </lineage>
</organism>
<comment type="similarity">
    <text evidence="3">Belongs to the flavoprotein pyridine nucleotide cytochrome reductase family.</text>
</comment>
<evidence type="ECO:0000256" key="3">
    <source>
        <dbReference type="ARBA" id="ARBA00006105"/>
    </source>
</evidence>
<keyword evidence="11" id="KW-0520">NAD</keyword>
<feature type="binding site" evidence="15">
    <location>
        <position position="194"/>
    </location>
    <ligand>
        <name>FAD</name>
        <dbReference type="ChEBI" id="CHEBI:57692"/>
    </ligand>
</feature>
<dbReference type="PANTHER" id="PTHR19370">
    <property type="entry name" value="NADH-CYTOCHROME B5 REDUCTASE"/>
    <property type="match status" value="1"/>
</dbReference>
<dbReference type="EMBL" id="KN817521">
    <property type="protein sequence ID" value="KJA28590.1"/>
    <property type="molecule type" value="Genomic_DNA"/>
</dbReference>
<evidence type="ECO:0000313" key="18">
    <source>
        <dbReference type="EMBL" id="KJA28590.1"/>
    </source>
</evidence>
<dbReference type="GO" id="GO:0005741">
    <property type="term" value="C:mitochondrial outer membrane"/>
    <property type="evidence" value="ECO:0007669"/>
    <property type="project" value="UniProtKB-SubCell"/>
</dbReference>
<dbReference type="InterPro" id="IPR039261">
    <property type="entry name" value="FNR_nucleotide-bd"/>
</dbReference>
<dbReference type="InterPro" id="IPR017938">
    <property type="entry name" value="Riboflavin_synthase-like_b-brl"/>
</dbReference>
<evidence type="ECO:0000313" key="19">
    <source>
        <dbReference type="Proteomes" id="UP000054270"/>
    </source>
</evidence>
<keyword evidence="7" id="KW-1000">Mitochondrion outer membrane</keyword>
<name>A0A0D2QAE1_HYPSF</name>
<feature type="domain" description="Oxidoreductase FAD/NAD(P)-binding" evidence="16">
    <location>
        <begin position="186"/>
        <end position="289"/>
    </location>
</feature>
<keyword evidence="13" id="KW-0472">Membrane</keyword>
<evidence type="ECO:0000256" key="12">
    <source>
        <dbReference type="ARBA" id="ARBA00023128"/>
    </source>
</evidence>
<evidence type="ECO:0000256" key="1">
    <source>
        <dbReference type="ARBA" id="ARBA00001974"/>
    </source>
</evidence>
<evidence type="ECO:0000259" key="17">
    <source>
        <dbReference type="Pfam" id="PF00970"/>
    </source>
</evidence>
<dbReference type="InterPro" id="IPR001709">
    <property type="entry name" value="Flavoprot_Pyr_Nucl_cyt_Rdtase"/>
</dbReference>
<dbReference type="Gene3D" id="2.40.30.10">
    <property type="entry name" value="Translation factors"/>
    <property type="match status" value="1"/>
</dbReference>
<dbReference type="EC" id="1.6.2.2" evidence="4"/>
<dbReference type="PANTHER" id="PTHR19370:SF171">
    <property type="entry name" value="NADH-CYTOCHROME B5 REDUCTASE 2"/>
    <property type="match status" value="1"/>
</dbReference>
<dbReference type="Proteomes" id="UP000054270">
    <property type="component" value="Unassembled WGS sequence"/>
</dbReference>
<feature type="binding site" evidence="15">
    <location>
        <position position="153"/>
    </location>
    <ligand>
        <name>FAD</name>
        <dbReference type="ChEBI" id="CHEBI:57692"/>
    </ligand>
</feature>
<dbReference type="GO" id="GO:0090524">
    <property type="term" value="F:cytochrome-b5 reductase activity, acting on NADH"/>
    <property type="evidence" value="ECO:0007669"/>
    <property type="project" value="UniProtKB-EC"/>
</dbReference>
<evidence type="ECO:0000259" key="16">
    <source>
        <dbReference type="Pfam" id="PF00175"/>
    </source>
</evidence>
<feature type="binding site" evidence="15">
    <location>
        <position position="128"/>
    </location>
    <ligand>
        <name>FAD</name>
        <dbReference type="ChEBI" id="CHEBI:57692"/>
    </ligand>
</feature>
<dbReference type="SUPFAM" id="SSF63380">
    <property type="entry name" value="Riboflavin synthase domain-like"/>
    <property type="match status" value="1"/>
</dbReference>
<feature type="binding site" evidence="15">
    <location>
        <position position="152"/>
    </location>
    <ligand>
        <name>FAD</name>
        <dbReference type="ChEBI" id="CHEBI:57692"/>
    </ligand>
</feature>
<evidence type="ECO:0000256" key="8">
    <source>
        <dbReference type="ARBA" id="ARBA00022827"/>
    </source>
</evidence>
<evidence type="ECO:0000256" key="7">
    <source>
        <dbReference type="ARBA" id="ARBA00022787"/>
    </source>
</evidence>
<feature type="binding site" evidence="15">
    <location>
        <position position="145"/>
    </location>
    <ligand>
        <name>FAD</name>
        <dbReference type="ChEBI" id="CHEBI:57692"/>
    </ligand>
</feature>
<keyword evidence="5 15" id="KW-0285">Flavoprotein</keyword>
<comment type="catalytic activity">
    <reaction evidence="14">
        <text>2 Fe(III)-[cytochrome b5] + NADH = 2 Fe(II)-[cytochrome b5] + NAD(+) + H(+)</text>
        <dbReference type="Rhea" id="RHEA:46680"/>
        <dbReference type="Rhea" id="RHEA-COMP:10438"/>
        <dbReference type="Rhea" id="RHEA-COMP:10439"/>
        <dbReference type="ChEBI" id="CHEBI:15378"/>
        <dbReference type="ChEBI" id="CHEBI:29033"/>
        <dbReference type="ChEBI" id="CHEBI:29034"/>
        <dbReference type="ChEBI" id="CHEBI:57540"/>
        <dbReference type="ChEBI" id="CHEBI:57945"/>
        <dbReference type="EC" id="1.6.2.2"/>
    </reaction>
</comment>
<feature type="domain" description="Flavoprotein pyridine nucleotide cytochrome reductase-like FAD-binding" evidence="17">
    <location>
        <begin position="73"/>
        <end position="176"/>
    </location>
</feature>
<dbReference type="OMA" id="KGPEMQK"/>
<comment type="subcellular location">
    <subcellularLocation>
        <location evidence="2">Mitochondrion outer membrane</location>
        <topology evidence="2">Single-pass membrane protein</topology>
    </subcellularLocation>
</comment>